<reference evidence="2" key="1">
    <citation type="journal article" date="2014" name="Int. J. Syst. Evol. Microbiol.">
        <title>Complete genome sequence of Corynebacterium casei LMG S-19264T (=DSM 44701T), isolated from a smear-ripened cheese.</title>
        <authorList>
            <consortium name="US DOE Joint Genome Institute (JGI-PGF)"/>
            <person name="Walter F."/>
            <person name="Albersmeier A."/>
            <person name="Kalinowski J."/>
            <person name="Ruckert C."/>
        </authorList>
    </citation>
    <scope>NUCLEOTIDE SEQUENCE</scope>
    <source>
        <strain evidence="2">CGMCC 1.15152</strain>
    </source>
</reference>
<evidence type="ECO:0000313" key="3">
    <source>
        <dbReference type="Proteomes" id="UP000633205"/>
    </source>
</evidence>
<name>A0A917DCA3_9MICO</name>
<reference evidence="2" key="2">
    <citation type="submission" date="2020-09" db="EMBL/GenBank/DDBJ databases">
        <authorList>
            <person name="Sun Q."/>
            <person name="Zhou Y."/>
        </authorList>
    </citation>
    <scope>NUCLEOTIDE SEQUENCE</scope>
    <source>
        <strain evidence="2">CGMCC 1.15152</strain>
    </source>
</reference>
<feature type="transmembrane region" description="Helical" evidence="1">
    <location>
        <begin position="12"/>
        <end position="33"/>
    </location>
</feature>
<protein>
    <submittedName>
        <fullName evidence="2">Uncharacterized protein</fullName>
    </submittedName>
</protein>
<keyword evidence="1" id="KW-1133">Transmembrane helix</keyword>
<sequence length="261" mass="26875">MRRQRITWGRALGFSALAVGAPWAICAAIAVLLTVLPGDVDGFPAFVLLISPAAAAVGILVGGLLAFAWPPRTRTGAAAQTLAACVLAIGAVALVIGVIVAPGSRSLGALLLSVYAFAYASGIFLVGGGGIWAVAGGIVAARVLPGRHARPPGWVPYVWILFGALGAIGSVIYAVAAPAPDVSPAGPQDLPMSSRGPWRWFPLGWVWSQGVHYENPGWIPTLALASALGIVAIGIAMRFGRSRSVGHRETIELPSENRLVP</sequence>
<dbReference type="RefSeq" id="WP_188710524.1">
    <property type="nucleotide sequence ID" value="NZ_BMHO01000001.1"/>
</dbReference>
<evidence type="ECO:0000256" key="1">
    <source>
        <dbReference type="SAM" id="Phobius"/>
    </source>
</evidence>
<comment type="caution">
    <text evidence="2">The sequence shown here is derived from an EMBL/GenBank/DDBJ whole genome shotgun (WGS) entry which is preliminary data.</text>
</comment>
<feature type="transmembrane region" description="Helical" evidence="1">
    <location>
        <begin position="217"/>
        <end position="239"/>
    </location>
</feature>
<gene>
    <name evidence="2" type="ORF">GCM10010915_02620</name>
</gene>
<evidence type="ECO:0000313" key="2">
    <source>
        <dbReference type="EMBL" id="GGD26052.1"/>
    </source>
</evidence>
<proteinExistence type="predicted"/>
<keyword evidence="3" id="KW-1185">Reference proteome</keyword>
<keyword evidence="1" id="KW-0472">Membrane</keyword>
<keyword evidence="1" id="KW-0812">Transmembrane</keyword>
<feature type="transmembrane region" description="Helical" evidence="1">
    <location>
        <begin position="156"/>
        <end position="176"/>
    </location>
</feature>
<accession>A0A917DCA3</accession>
<dbReference type="EMBL" id="BMHO01000001">
    <property type="protein sequence ID" value="GGD26052.1"/>
    <property type="molecule type" value="Genomic_DNA"/>
</dbReference>
<feature type="transmembrane region" description="Helical" evidence="1">
    <location>
        <begin position="116"/>
        <end position="144"/>
    </location>
</feature>
<feature type="transmembrane region" description="Helical" evidence="1">
    <location>
        <begin position="45"/>
        <end position="69"/>
    </location>
</feature>
<feature type="transmembrane region" description="Helical" evidence="1">
    <location>
        <begin position="81"/>
        <end position="104"/>
    </location>
</feature>
<organism evidence="2 3">
    <name type="scientific">Microbacterium faecale</name>
    <dbReference type="NCBI Taxonomy" id="1804630"/>
    <lineage>
        <taxon>Bacteria</taxon>
        <taxon>Bacillati</taxon>
        <taxon>Actinomycetota</taxon>
        <taxon>Actinomycetes</taxon>
        <taxon>Micrococcales</taxon>
        <taxon>Microbacteriaceae</taxon>
        <taxon>Microbacterium</taxon>
    </lineage>
</organism>
<dbReference type="AlphaFoldDB" id="A0A917DCA3"/>
<dbReference type="Proteomes" id="UP000633205">
    <property type="component" value="Unassembled WGS sequence"/>
</dbReference>